<evidence type="ECO:0000313" key="3">
    <source>
        <dbReference type="Proteomes" id="UP000807469"/>
    </source>
</evidence>
<name>A0A9P5YJY5_9AGAR</name>
<protein>
    <recommendedName>
        <fullName evidence="1">DUF4139 domain-containing protein</fullName>
    </recommendedName>
</protein>
<dbReference type="AlphaFoldDB" id="A0A9P5YJY5"/>
<evidence type="ECO:0000313" key="2">
    <source>
        <dbReference type="EMBL" id="KAF9470141.1"/>
    </source>
</evidence>
<accession>A0A9P5YJY5</accession>
<evidence type="ECO:0000259" key="1">
    <source>
        <dbReference type="Pfam" id="PF13598"/>
    </source>
</evidence>
<dbReference type="OrthoDB" id="10068793at2759"/>
<organism evidence="2 3">
    <name type="scientific">Pholiota conissans</name>
    <dbReference type="NCBI Taxonomy" id="109636"/>
    <lineage>
        <taxon>Eukaryota</taxon>
        <taxon>Fungi</taxon>
        <taxon>Dikarya</taxon>
        <taxon>Basidiomycota</taxon>
        <taxon>Agaricomycotina</taxon>
        <taxon>Agaricomycetes</taxon>
        <taxon>Agaricomycetidae</taxon>
        <taxon>Agaricales</taxon>
        <taxon>Agaricineae</taxon>
        <taxon>Strophariaceae</taxon>
        <taxon>Pholiota</taxon>
    </lineage>
</organism>
<feature type="domain" description="DUF4139" evidence="1">
    <location>
        <begin position="2"/>
        <end position="125"/>
    </location>
</feature>
<dbReference type="EMBL" id="MU156246">
    <property type="protein sequence ID" value="KAF9470141.1"/>
    <property type="molecule type" value="Genomic_DNA"/>
</dbReference>
<comment type="caution">
    <text evidence="2">The sequence shown here is derived from an EMBL/GenBank/DDBJ whole genome shotgun (WGS) entry which is preliminary data.</text>
</comment>
<keyword evidence="3" id="KW-1185">Reference proteome</keyword>
<proteinExistence type="predicted"/>
<dbReference type="Proteomes" id="UP000807469">
    <property type="component" value="Unassembled WGS sequence"/>
</dbReference>
<dbReference type="InterPro" id="IPR037291">
    <property type="entry name" value="DUF4139"/>
</dbReference>
<reference evidence="2" key="1">
    <citation type="submission" date="2020-11" db="EMBL/GenBank/DDBJ databases">
        <authorList>
            <consortium name="DOE Joint Genome Institute"/>
            <person name="Ahrendt S."/>
            <person name="Riley R."/>
            <person name="Andreopoulos W."/>
            <person name="Labutti K."/>
            <person name="Pangilinan J."/>
            <person name="Ruiz-Duenas F.J."/>
            <person name="Barrasa J.M."/>
            <person name="Sanchez-Garcia M."/>
            <person name="Camarero S."/>
            <person name="Miyauchi S."/>
            <person name="Serrano A."/>
            <person name="Linde D."/>
            <person name="Babiker R."/>
            <person name="Drula E."/>
            <person name="Ayuso-Fernandez I."/>
            <person name="Pacheco R."/>
            <person name="Padilla G."/>
            <person name="Ferreira P."/>
            <person name="Barriuso J."/>
            <person name="Kellner H."/>
            <person name="Castanera R."/>
            <person name="Alfaro M."/>
            <person name="Ramirez L."/>
            <person name="Pisabarro A.G."/>
            <person name="Kuo A."/>
            <person name="Tritt A."/>
            <person name="Lipzen A."/>
            <person name="He G."/>
            <person name="Yan M."/>
            <person name="Ng V."/>
            <person name="Cullen D."/>
            <person name="Martin F."/>
            <person name="Rosso M.-N."/>
            <person name="Henrissat B."/>
            <person name="Hibbett D."/>
            <person name="Martinez A.T."/>
            <person name="Grigoriev I.V."/>
        </authorList>
    </citation>
    <scope>NUCLEOTIDE SEQUENCE</scope>
    <source>
        <strain evidence="2">CIRM-BRFM 674</strain>
    </source>
</reference>
<gene>
    <name evidence="2" type="ORF">BDN70DRAFT_940014</name>
</gene>
<sequence length="128" mass="14003">MQNTGGSWEGIPLMLETMNPAFRLRSPKLPHWNVGIFGPPPIIAEVPMTGVPMTGTPITRHSDQYLALDHEVALQGEGIGPEAEPSHRIHDTDNLQIMSRVQIVSSNKGNIAATFEVPGFIDIPSEWP</sequence>
<dbReference type="Pfam" id="PF13598">
    <property type="entry name" value="DUF4139"/>
    <property type="match status" value="1"/>
</dbReference>